<dbReference type="InterPro" id="IPR001679">
    <property type="entry name" value="DNA_ligase"/>
</dbReference>
<dbReference type="SMART" id="SM00292">
    <property type="entry name" value="BRCT"/>
    <property type="match status" value="1"/>
</dbReference>
<dbReference type="InterPro" id="IPR013839">
    <property type="entry name" value="DNAligase_adenylation"/>
</dbReference>
<evidence type="ECO:0000256" key="5">
    <source>
        <dbReference type="ARBA" id="ARBA00022723"/>
    </source>
</evidence>
<dbReference type="Gene3D" id="3.40.50.10190">
    <property type="entry name" value="BRCT domain"/>
    <property type="match status" value="1"/>
</dbReference>
<dbReference type="Gene3D" id="1.10.150.20">
    <property type="entry name" value="5' to 3' exonuclease, C-terminal subdomain"/>
    <property type="match status" value="2"/>
</dbReference>
<dbReference type="InterPro" id="IPR004150">
    <property type="entry name" value="NAD_DNA_ligase_OB"/>
</dbReference>
<dbReference type="GO" id="GO:0006281">
    <property type="term" value="P:DNA repair"/>
    <property type="evidence" value="ECO:0007669"/>
    <property type="project" value="UniProtKB-KW"/>
</dbReference>
<accession>A0A1G2MY06</accession>
<dbReference type="InterPro" id="IPR041663">
    <property type="entry name" value="DisA/LigA_HHH"/>
</dbReference>
<organism evidence="15 16">
    <name type="scientific">Candidatus Taylorbacteria bacterium RIFCSPHIGHO2_12_FULL_45_16</name>
    <dbReference type="NCBI Taxonomy" id="1802315"/>
    <lineage>
        <taxon>Bacteria</taxon>
        <taxon>Candidatus Tayloriibacteriota</taxon>
    </lineage>
</organism>
<evidence type="ECO:0000256" key="3">
    <source>
        <dbReference type="ARBA" id="ARBA00022598"/>
    </source>
</evidence>
<comment type="catalytic activity">
    <reaction evidence="11 13">
        <text>NAD(+) + (deoxyribonucleotide)n-3'-hydroxyl + 5'-phospho-(deoxyribonucleotide)m = (deoxyribonucleotide)n+m + AMP + beta-nicotinamide D-nucleotide.</text>
        <dbReference type="EC" id="6.5.1.2"/>
    </reaction>
</comment>
<dbReference type="SUPFAM" id="SSF56091">
    <property type="entry name" value="DNA ligase/mRNA capping enzyme, catalytic domain"/>
    <property type="match status" value="1"/>
</dbReference>
<dbReference type="FunFam" id="3.30.470.30:FF:000001">
    <property type="entry name" value="DNA ligase"/>
    <property type="match status" value="1"/>
</dbReference>
<dbReference type="STRING" id="1802315.A3F51_03025"/>
<dbReference type="SMART" id="SM00532">
    <property type="entry name" value="LIGANc"/>
    <property type="match status" value="1"/>
</dbReference>
<dbReference type="Pfam" id="PF01653">
    <property type="entry name" value="DNA_ligase_aden"/>
    <property type="match status" value="1"/>
</dbReference>
<dbReference type="EMBL" id="MHRT01000010">
    <property type="protein sequence ID" value="OHA28718.1"/>
    <property type="molecule type" value="Genomic_DNA"/>
</dbReference>
<evidence type="ECO:0000256" key="6">
    <source>
        <dbReference type="ARBA" id="ARBA00022763"/>
    </source>
</evidence>
<dbReference type="Gene3D" id="2.40.50.140">
    <property type="entry name" value="Nucleic acid-binding proteins"/>
    <property type="match status" value="1"/>
</dbReference>
<dbReference type="SUPFAM" id="SSF50249">
    <property type="entry name" value="Nucleic acid-binding proteins"/>
    <property type="match status" value="1"/>
</dbReference>
<dbReference type="PROSITE" id="PS50172">
    <property type="entry name" value="BRCT"/>
    <property type="match status" value="1"/>
</dbReference>
<reference evidence="15 16" key="1">
    <citation type="journal article" date="2016" name="Nat. Commun.">
        <title>Thousands of microbial genomes shed light on interconnected biogeochemical processes in an aquifer system.</title>
        <authorList>
            <person name="Anantharaman K."/>
            <person name="Brown C.T."/>
            <person name="Hug L.A."/>
            <person name="Sharon I."/>
            <person name="Castelle C.J."/>
            <person name="Probst A.J."/>
            <person name="Thomas B.C."/>
            <person name="Singh A."/>
            <person name="Wilkins M.J."/>
            <person name="Karaoz U."/>
            <person name="Brodie E.L."/>
            <person name="Williams K.H."/>
            <person name="Hubbard S.S."/>
            <person name="Banfield J.F."/>
        </authorList>
    </citation>
    <scope>NUCLEOTIDE SEQUENCE [LARGE SCALE GENOMIC DNA]</scope>
</reference>
<dbReference type="EC" id="6.5.1.2" evidence="1 13"/>
<dbReference type="Pfam" id="PF12826">
    <property type="entry name" value="HHH_2"/>
    <property type="match status" value="1"/>
</dbReference>
<evidence type="ECO:0000313" key="15">
    <source>
        <dbReference type="EMBL" id="OHA28718.1"/>
    </source>
</evidence>
<keyword evidence="4 13" id="KW-0235">DNA replication</keyword>
<name>A0A1G2MY06_9BACT</name>
<dbReference type="Pfam" id="PF00533">
    <property type="entry name" value="BRCT"/>
    <property type="match status" value="1"/>
</dbReference>
<dbReference type="GO" id="GO:0046872">
    <property type="term" value="F:metal ion binding"/>
    <property type="evidence" value="ECO:0007669"/>
    <property type="project" value="UniProtKB-KW"/>
</dbReference>
<feature type="binding site" evidence="13">
    <location>
        <position position="431"/>
    </location>
    <ligand>
        <name>Zn(2+)</name>
        <dbReference type="ChEBI" id="CHEBI:29105"/>
    </ligand>
</feature>
<comment type="function">
    <text evidence="13">DNA ligase that catalyzes the formation of phosphodiester linkages between 5'-phosphoryl and 3'-hydroxyl groups in double-stranded DNA using NAD as a coenzyme and as the energy source for the reaction. It is essential for DNA replication and repair of damaged DNA.</text>
</comment>
<proteinExistence type="inferred from homology"/>
<dbReference type="PIRSF" id="PIRSF001604">
    <property type="entry name" value="LigA"/>
    <property type="match status" value="1"/>
</dbReference>
<dbReference type="InterPro" id="IPR001357">
    <property type="entry name" value="BRCT_dom"/>
</dbReference>
<dbReference type="InterPro" id="IPR013840">
    <property type="entry name" value="DNAligase_N"/>
</dbReference>
<dbReference type="Gene3D" id="3.30.470.30">
    <property type="entry name" value="DNA ligase/mRNA capping enzyme"/>
    <property type="match status" value="1"/>
</dbReference>
<dbReference type="PANTHER" id="PTHR23389:SF9">
    <property type="entry name" value="DNA LIGASE"/>
    <property type="match status" value="1"/>
</dbReference>
<keyword evidence="6 13" id="KW-0227">DNA damage</keyword>
<feature type="binding site" evidence="13">
    <location>
        <begin position="86"/>
        <end position="87"/>
    </location>
    <ligand>
        <name>NAD(+)</name>
        <dbReference type="ChEBI" id="CHEBI:57540"/>
    </ligand>
</feature>
<evidence type="ECO:0000256" key="8">
    <source>
        <dbReference type="ARBA" id="ARBA00022842"/>
    </source>
</evidence>
<feature type="domain" description="BRCT" evidence="14">
    <location>
        <begin position="640"/>
        <end position="717"/>
    </location>
</feature>
<comment type="similarity">
    <text evidence="12 13">Belongs to the NAD-dependent DNA ligase family. LigA subfamily.</text>
</comment>
<evidence type="ECO:0000256" key="12">
    <source>
        <dbReference type="ARBA" id="ARBA00060881"/>
    </source>
</evidence>
<dbReference type="InterPro" id="IPR036420">
    <property type="entry name" value="BRCT_dom_sf"/>
</dbReference>
<evidence type="ECO:0000256" key="9">
    <source>
        <dbReference type="ARBA" id="ARBA00023027"/>
    </source>
</evidence>
<dbReference type="NCBIfam" id="NF005932">
    <property type="entry name" value="PRK07956.1"/>
    <property type="match status" value="1"/>
</dbReference>
<comment type="caution">
    <text evidence="13">Lacks conserved residue(s) required for the propagation of feature annotation.</text>
</comment>
<feature type="binding site" evidence="13">
    <location>
        <begin position="37"/>
        <end position="41"/>
    </location>
    <ligand>
        <name>NAD(+)</name>
        <dbReference type="ChEBI" id="CHEBI:57540"/>
    </ligand>
</feature>
<evidence type="ECO:0000256" key="4">
    <source>
        <dbReference type="ARBA" id="ARBA00022705"/>
    </source>
</evidence>
<evidence type="ECO:0000256" key="7">
    <source>
        <dbReference type="ARBA" id="ARBA00022833"/>
    </source>
</evidence>
<evidence type="ECO:0000259" key="14">
    <source>
        <dbReference type="PROSITE" id="PS50172"/>
    </source>
</evidence>
<evidence type="ECO:0000256" key="1">
    <source>
        <dbReference type="ARBA" id="ARBA00012722"/>
    </source>
</evidence>
<dbReference type="SUPFAM" id="SSF47781">
    <property type="entry name" value="RuvA domain 2-like"/>
    <property type="match status" value="2"/>
</dbReference>
<evidence type="ECO:0000256" key="2">
    <source>
        <dbReference type="ARBA" id="ARBA00013308"/>
    </source>
</evidence>
<evidence type="ECO:0000256" key="10">
    <source>
        <dbReference type="ARBA" id="ARBA00023204"/>
    </source>
</evidence>
<dbReference type="Proteomes" id="UP000178089">
    <property type="component" value="Unassembled WGS sequence"/>
</dbReference>
<evidence type="ECO:0000256" key="11">
    <source>
        <dbReference type="ARBA" id="ARBA00034005"/>
    </source>
</evidence>
<keyword evidence="3 13" id="KW-0436">Ligase</keyword>
<dbReference type="InterPro" id="IPR010994">
    <property type="entry name" value="RuvA_2-like"/>
</dbReference>
<dbReference type="FunFam" id="2.40.50.140:FF:000012">
    <property type="entry name" value="DNA ligase"/>
    <property type="match status" value="1"/>
</dbReference>
<keyword evidence="8 13" id="KW-0460">Magnesium</keyword>
<dbReference type="Gene3D" id="1.10.287.610">
    <property type="entry name" value="Helix hairpin bin"/>
    <property type="match status" value="1"/>
</dbReference>
<dbReference type="InterPro" id="IPR033136">
    <property type="entry name" value="DNA_ligase_CS"/>
</dbReference>
<evidence type="ECO:0000313" key="16">
    <source>
        <dbReference type="Proteomes" id="UP000178089"/>
    </source>
</evidence>
<keyword evidence="10 13" id="KW-0234">DNA repair</keyword>
<evidence type="ECO:0000256" key="13">
    <source>
        <dbReference type="HAMAP-Rule" id="MF_01588"/>
    </source>
</evidence>
<dbReference type="InterPro" id="IPR012340">
    <property type="entry name" value="NA-bd_OB-fold"/>
</dbReference>
<dbReference type="PROSITE" id="PS01056">
    <property type="entry name" value="DNA_LIGASE_N2"/>
    <property type="match status" value="1"/>
</dbReference>
<dbReference type="Pfam" id="PF14520">
    <property type="entry name" value="HHH_5"/>
    <property type="match status" value="1"/>
</dbReference>
<comment type="cofactor">
    <cofactor evidence="13">
        <name>Mg(2+)</name>
        <dbReference type="ChEBI" id="CHEBI:18420"/>
    </cofactor>
    <cofactor evidence="13">
        <name>Mn(2+)</name>
        <dbReference type="ChEBI" id="CHEBI:29035"/>
    </cofactor>
</comment>
<dbReference type="SUPFAM" id="SSF52113">
    <property type="entry name" value="BRCT domain"/>
    <property type="match status" value="1"/>
</dbReference>
<feature type="binding site" evidence="13">
    <location>
        <position position="145"/>
    </location>
    <ligand>
        <name>NAD(+)</name>
        <dbReference type="ChEBI" id="CHEBI:57540"/>
    </ligand>
</feature>
<feature type="active site" description="N6-AMP-lysine intermediate" evidence="13">
    <location>
        <position position="124"/>
    </location>
</feature>
<feature type="binding site" evidence="13">
    <location>
        <position position="184"/>
    </location>
    <ligand>
        <name>NAD(+)</name>
        <dbReference type="ChEBI" id="CHEBI:57540"/>
    </ligand>
</feature>
<keyword evidence="7 13" id="KW-0862">Zinc</keyword>
<comment type="caution">
    <text evidence="15">The sequence shown here is derived from an EMBL/GenBank/DDBJ whole genome shotgun (WGS) entry which is preliminary data.</text>
</comment>
<gene>
    <name evidence="13" type="primary">ligA</name>
    <name evidence="15" type="ORF">A3F51_03025</name>
</gene>
<dbReference type="HAMAP" id="MF_01588">
    <property type="entry name" value="DNA_ligase_A"/>
    <property type="match status" value="1"/>
</dbReference>
<feature type="binding site" evidence="13">
    <location>
        <position position="307"/>
    </location>
    <ligand>
        <name>NAD(+)</name>
        <dbReference type="ChEBI" id="CHEBI:57540"/>
    </ligand>
</feature>
<keyword evidence="5 13" id="KW-0479">Metal-binding</keyword>
<keyword evidence="9 13" id="KW-0520">NAD</keyword>
<keyword evidence="13" id="KW-0464">Manganese</keyword>
<feature type="binding site" evidence="13">
    <location>
        <position position="331"/>
    </location>
    <ligand>
        <name>NAD(+)</name>
        <dbReference type="ChEBI" id="CHEBI:57540"/>
    </ligand>
</feature>
<dbReference type="NCBIfam" id="TIGR00575">
    <property type="entry name" value="dnlj"/>
    <property type="match status" value="1"/>
</dbReference>
<dbReference type="GO" id="GO:0005829">
    <property type="term" value="C:cytosol"/>
    <property type="evidence" value="ECO:0007669"/>
    <property type="project" value="TreeGrafter"/>
</dbReference>
<dbReference type="GO" id="GO:0003911">
    <property type="term" value="F:DNA ligase (NAD+) activity"/>
    <property type="evidence" value="ECO:0007669"/>
    <property type="project" value="UniProtKB-UniRule"/>
</dbReference>
<dbReference type="GO" id="GO:0006260">
    <property type="term" value="P:DNA replication"/>
    <property type="evidence" value="ECO:0007669"/>
    <property type="project" value="UniProtKB-KW"/>
</dbReference>
<dbReference type="CDD" id="cd00114">
    <property type="entry name" value="LIGANc"/>
    <property type="match status" value="1"/>
</dbReference>
<feature type="binding site" evidence="13">
    <location>
        <position position="122"/>
    </location>
    <ligand>
        <name>NAD(+)</name>
        <dbReference type="ChEBI" id="CHEBI:57540"/>
    </ligand>
</feature>
<sequence length="717" mass="80789">MTNKAPKVMIDRLSKLKNAIERHSHAYHTLDKPEISDEAYDSLFKELEAIESEYPELKTTDSPTRRVGGEPLKEFVKVKHAHTQWSFDDVFDAEELRKWDEKVRNFMEKSGVENEKLEYCCELKIDGLKIILTYENGVLIRGATRGDGEVGEEVTENVRTIRSVPIKIHNSQFTIPNSLVVVGEAWISTDNLKKINKERVKEGEAQFANSRNLAAGSMRQLDPKMTASRRLDSFLYDIDEISPRFHLGTEVEPRSQSEELELLRELGFKTNPHYKICNSVREIQAFYDEWTKKRHDLPYELDGIVIKVNSVKIQQALGYTAKSPRWGVAYKFPAEQVTTVLEDIVFQVGRTGVVTPVAILKPILVAGSTVSRATLHNEDEIKRLDLRIGDTVIIQKAGDVIPDIVSVVRELRPTGKNAPKPFVWPKHIQACGGDGTIERIPGEAAWRCVAKDSFVQQKRRFYYFTSKKCFDIDGLGPKIIDVLFENGLISTFDDIFTLKKGDLLALPRFAELSADNLITAIQKARKITLARFLASLSIPQVGEETAHDVARHFTNSKSETLNSTRFAKAPARREQIRNSKPETVLELIMSAKKEEFESIYGVGEVVARSLETWFKNPDNKKLVRNLLKQIEIEKPSKVQTENLKLAGKTFVFTGTMPTLDRDTAQDMVRSLGGEVSSSVSKKTTYVVAGAEAGSKLEKAKELGVRVLDEDGFRGMVS</sequence>
<dbReference type="PANTHER" id="PTHR23389">
    <property type="entry name" value="CHROMOSOME TRANSMISSION FIDELITY FACTOR 18"/>
    <property type="match status" value="1"/>
</dbReference>
<dbReference type="AlphaFoldDB" id="A0A1G2MY06"/>
<dbReference type="Pfam" id="PF03120">
    <property type="entry name" value="OB_DNA_ligase"/>
    <property type="match status" value="1"/>
</dbReference>
<protein>
    <recommendedName>
        <fullName evidence="2 13">DNA ligase</fullName>
        <ecNumber evidence="1 13">6.5.1.2</ecNumber>
    </recommendedName>
    <alternativeName>
        <fullName evidence="13">Polydeoxyribonucleotide synthase [NAD(+)]</fullName>
    </alternativeName>
</protein>